<dbReference type="Proteomes" id="UP000759443">
    <property type="component" value="Unassembled WGS sequence"/>
</dbReference>
<evidence type="ECO:0008006" key="4">
    <source>
        <dbReference type="Google" id="ProtNLM"/>
    </source>
</evidence>
<evidence type="ECO:0000313" key="3">
    <source>
        <dbReference type="Proteomes" id="UP000759443"/>
    </source>
</evidence>
<organism evidence="2 3">
    <name type="scientific">Rhizobium halophytocola</name>
    <dbReference type="NCBI Taxonomy" id="735519"/>
    <lineage>
        <taxon>Bacteria</taxon>
        <taxon>Pseudomonadati</taxon>
        <taxon>Pseudomonadota</taxon>
        <taxon>Alphaproteobacteria</taxon>
        <taxon>Hyphomicrobiales</taxon>
        <taxon>Rhizobiaceae</taxon>
        <taxon>Rhizobium/Agrobacterium group</taxon>
        <taxon>Rhizobium</taxon>
    </lineage>
</organism>
<feature type="compositionally biased region" description="Basic and acidic residues" evidence="1">
    <location>
        <begin position="21"/>
        <end position="41"/>
    </location>
</feature>
<comment type="caution">
    <text evidence="2">The sequence shown here is derived from an EMBL/GenBank/DDBJ whole genome shotgun (WGS) entry which is preliminary data.</text>
</comment>
<proteinExistence type="predicted"/>
<keyword evidence="3" id="KW-1185">Reference proteome</keyword>
<protein>
    <recommendedName>
        <fullName evidence="4">DUF4169 family protein</fullName>
    </recommendedName>
</protein>
<sequence>MSKASDDSPETGAMTGIQKRQPTEADIRRARVAQKLRENLARRKHQNRARRSGEADETDGLPAAKSTQADD</sequence>
<dbReference type="RefSeq" id="WP_209948827.1">
    <property type="nucleotide sequence ID" value="NZ_JAGGJU010000015.1"/>
</dbReference>
<accession>A0ABS4E572</accession>
<name>A0ABS4E572_9HYPH</name>
<gene>
    <name evidence="2" type="ORF">J2Z17_004531</name>
</gene>
<reference evidence="2 3" key="1">
    <citation type="submission" date="2021-03" db="EMBL/GenBank/DDBJ databases">
        <title>Genomic Encyclopedia of Type Strains, Phase IV (KMG-IV): sequencing the most valuable type-strain genomes for metagenomic binning, comparative biology and taxonomic classification.</title>
        <authorList>
            <person name="Goeker M."/>
        </authorList>
    </citation>
    <scope>NUCLEOTIDE SEQUENCE [LARGE SCALE GENOMIC DNA]</scope>
    <source>
        <strain evidence="2 3">DSM 21600</strain>
    </source>
</reference>
<evidence type="ECO:0000256" key="1">
    <source>
        <dbReference type="SAM" id="MobiDB-lite"/>
    </source>
</evidence>
<dbReference type="EMBL" id="JAGGJU010000015">
    <property type="protein sequence ID" value="MBP1853072.1"/>
    <property type="molecule type" value="Genomic_DNA"/>
</dbReference>
<feature type="region of interest" description="Disordered" evidence="1">
    <location>
        <begin position="1"/>
        <end position="71"/>
    </location>
</feature>
<evidence type="ECO:0000313" key="2">
    <source>
        <dbReference type="EMBL" id="MBP1853072.1"/>
    </source>
</evidence>